<keyword evidence="2" id="KW-1185">Reference proteome</keyword>
<proteinExistence type="predicted"/>
<reference evidence="1 2" key="1">
    <citation type="submission" date="2024-05" db="EMBL/GenBank/DDBJ databases">
        <title>Genetic variation in Jamaican populations of the coffee berry borer (Hypothenemus hampei).</title>
        <authorList>
            <person name="Errbii M."/>
            <person name="Myrie A."/>
        </authorList>
    </citation>
    <scope>NUCLEOTIDE SEQUENCE [LARGE SCALE GENOMIC DNA]</scope>
    <source>
        <strain evidence="1">JA-Hopewell-2020-01-JO</strain>
        <tissue evidence="1">Whole body</tissue>
    </source>
</reference>
<accession>A0ABD1FDY8</accession>
<evidence type="ECO:0000313" key="2">
    <source>
        <dbReference type="Proteomes" id="UP001566132"/>
    </source>
</evidence>
<name>A0ABD1FDY8_HYPHA</name>
<dbReference type="AlphaFoldDB" id="A0ABD1FDY8"/>
<comment type="caution">
    <text evidence="1">The sequence shown here is derived from an EMBL/GenBank/DDBJ whole genome shotgun (WGS) entry which is preliminary data.</text>
</comment>
<dbReference type="EMBL" id="JBDJPC010000001">
    <property type="protein sequence ID" value="KAL1516213.1"/>
    <property type="molecule type" value="Genomic_DNA"/>
</dbReference>
<sequence>MDLTKKINSICQVKPIRSQQDLIIGEPKEIAYAKSVKGKYVQQILLDLDDCVIFLPQRVTDALTPHIDALKGHRIVVRGTRKFGNHETADFESLEPLKYSNCKWQYIDEIAYSSADKYDDNYYYDVHGDEDGVKCSRAVLEFLLMYNDVYNDDDDDDVRVIPFNCRNLLLASSDWESIFEYEYKYCVWINSYRIVSLNMTISKSQCWA</sequence>
<evidence type="ECO:0000313" key="1">
    <source>
        <dbReference type="EMBL" id="KAL1516213.1"/>
    </source>
</evidence>
<organism evidence="1 2">
    <name type="scientific">Hypothenemus hampei</name>
    <name type="common">Coffee berry borer</name>
    <dbReference type="NCBI Taxonomy" id="57062"/>
    <lineage>
        <taxon>Eukaryota</taxon>
        <taxon>Metazoa</taxon>
        <taxon>Ecdysozoa</taxon>
        <taxon>Arthropoda</taxon>
        <taxon>Hexapoda</taxon>
        <taxon>Insecta</taxon>
        <taxon>Pterygota</taxon>
        <taxon>Neoptera</taxon>
        <taxon>Endopterygota</taxon>
        <taxon>Coleoptera</taxon>
        <taxon>Polyphaga</taxon>
        <taxon>Cucujiformia</taxon>
        <taxon>Curculionidae</taxon>
        <taxon>Scolytinae</taxon>
        <taxon>Hypothenemus</taxon>
    </lineage>
</organism>
<gene>
    <name evidence="1" type="ORF">ABEB36_000132</name>
</gene>
<protein>
    <submittedName>
        <fullName evidence="1">Uncharacterized protein</fullName>
    </submittedName>
</protein>
<dbReference type="Proteomes" id="UP001566132">
    <property type="component" value="Unassembled WGS sequence"/>
</dbReference>